<evidence type="ECO:0000256" key="1">
    <source>
        <dbReference type="SAM" id="MobiDB-lite"/>
    </source>
</evidence>
<organism evidence="3 4">
    <name type="scientific">Lutzomyia longipalpis</name>
    <name type="common">Sand fly</name>
    <dbReference type="NCBI Taxonomy" id="7200"/>
    <lineage>
        <taxon>Eukaryota</taxon>
        <taxon>Metazoa</taxon>
        <taxon>Ecdysozoa</taxon>
        <taxon>Arthropoda</taxon>
        <taxon>Hexapoda</taxon>
        <taxon>Insecta</taxon>
        <taxon>Pterygota</taxon>
        <taxon>Neoptera</taxon>
        <taxon>Endopterygota</taxon>
        <taxon>Diptera</taxon>
        <taxon>Nematocera</taxon>
        <taxon>Psychodoidea</taxon>
        <taxon>Psychodidae</taxon>
        <taxon>Lutzomyia</taxon>
        <taxon>Lutzomyia</taxon>
    </lineage>
</organism>
<evidence type="ECO:0000259" key="2">
    <source>
        <dbReference type="SMART" id="SM00731"/>
    </source>
</evidence>
<evidence type="ECO:0000313" key="4">
    <source>
        <dbReference type="Proteomes" id="UP000092461"/>
    </source>
</evidence>
<dbReference type="GO" id="GO:0005634">
    <property type="term" value="C:nucleus"/>
    <property type="evidence" value="ECO:0007669"/>
    <property type="project" value="TreeGrafter"/>
</dbReference>
<dbReference type="EnsemblMetazoa" id="LLOJ004243-RA">
    <property type="protein sequence ID" value="LLOJ004243-PA"/>
    <property type="gene ID" value="LLOJ004243"/>
</dbReference>
<feature type="compositionally biased region" description="Polar residues" evidence="1">
    <location>
        <begin position="536"/>
        <end position="549"/>
    </location>
</feature>
<dbReference type="PANTHER" id="PTHR23099:SF0">
    <property type="entry name" value="GERM CELL NUCLEAR ACIDIC PROTEIN"/>
    <property type="match status" value="1"/>
</dbReference>
<feature type="region of interest" description="Disordered" evidence="1">
    <location>
        <begin position="47"/>
        <end position="107"/>
    </location>
</feature>
<feature type="region of interest" description="Disordered" evidence="1">
    <location>
        <begin position="434"/>
        <end position="577"/>
    </location>
</feature>
<dbReference type="PANTHER" id="PTHR23099">
    <property type="entry name" value="TRANSCRIPTIONAL REGULATOR"/>
    <property type="match status" value="1"/>
</dbReference>
<feature type="compositionally biased region" description="Acidic residues" evidence="1">
    <location>
        <begin position="330"/>
        <end position="344"/>
    </location>
</feature>
<evidence type="ECO:0000313" key="3">
    <source>
        <dbReference type="EnsemblMetazoa" id="LLOJ004243-PA"/>
    </source>
</evidence>
<dbReference type="Proteomes" id="UP000092461">
    <property type="component" value="Unassembled WGS sequence"/>
</dbReference>
<dbReference type="AlphaFoldDB" id="A0A1B0CII1"/>
<dbReference type="VEuPathDB" id="VectorBase:LLOJ004243"/>
<feature type="region of interest" description="Disordered" evidence="1">
    <location>
        <begin position="273"/>
        <end position="376"/>
    </location>
</feature>
<sequence length="915" mass="103420">MDAKYKILTSVDPSKVPVTVGKKFSKLALRKPVEAVQEIVMANPVQRVLFPRENEEGSGGSFLTDDESDKDGSRDDTHCSDLDTQMSKLGIVSPPKRDSRESVMKSVEKVKQGLRELGIPTQEEINDDLRTQDMPSFHLDLAAQDDPESSLSLSREMMKQMNVQEDQKDASNPSIVCISSEDNEEDEEDEESDEVVDATPEVIVLDSSNELPLKDSIPVVSQLTTEKRSITSTVENRLNEFFDKIPSLNATLSPHYSTNRLLVPESSEIRESLLRAEEDAVELPETDDEAQNDLKSDSGIEKGEPSVREGKSDKSQTVNISAKIRINIQIEEEEVTSSSDDDGGAEAPAKEAEAKESSEEKDQEEDGIELDQHMESILTEAYGDSWKTKEVLDSIKKKKKPVDEKRATNYNTFFRNLPTDLESTRFNVDVEKKAAPAPIASSSKYPEKAGKQKTPAKKEPPKNEPKYRKFLQICDSDTESEDNAPSESSDNSWKMSSEDVESSSATSCDSSPVQKPTKKKPGKRRRNLRKRDDLEFTQNASSDSENTFFENKPPKEPQNEEVNPCTPKDKILDDGARALPTTKRKLFSRKLYNLEDDFPVNDDEGERKAALKEKSLNEMISPLPAWAIPTKTPKPVNKKLDSVKKVTPKPRKKDLAPEVVSPYFVQQKNEKKCYGFMYSLNPTTPRQLSHPEALNFRENYRSLKGELALELYRRFNGEIFENKLNVPIKWNKKLLTTAGRCTNMQRNGTKLSEIELSEKVLTSADRLRCTLVHELCHAAAWTLDGEKKGHAVNWKKWAMQANKIFPELPKITVSHDYDIEYKYTYECVGCGAKTKMHSKTKKVENIQCKYCKGAIQVFLNKKTKDGQVVQTPVREPNGFAKFVKEKYKIFKTPQTTHAETMKILSQEFTKINLKN</sequence>
<feature type="domain" description="SprT-like" evidence="2">
    <location>
        <begin position="705"/>
        <end position="858"/>
    </location>
</feature>
<accession>A0A1B0CII1</accession>
<feature type="compositionally biased region" description="Basic and acidic residues" evidence="1">
    <location>
        <begin position="95"/>
        <end position="107"/>
    </location>
</feature>
<protein>
    <recommendedName>
        <fullName evidence="2">SprT-like domain-containing protein</fullName>
    </recommendedName>
</protein>
<name>A0A1B0CII1_LUTLO</name>
<keyword evidence="4" id="KW-1185">Reference proteome</keyword>
<feature type="compositionally biased region" description="Low complexity" evidence="1">
    <location>
        <begin position="502"/>
        <end position="515"/>
    </location>
</feature>
<feature type="compositionally biased region" description="Basic residues" evidence="1">
    <location>
        <begin position="516"/>
        <end position="529"/>
    </location>
</feature>
<feature type="compositionally biased region" description="Acidic residues" evidence="1">
    <location>
        <begin position="181"/>
        <end position="196"/>
    </location>
</feature>
<feature type="compositionally biased region" description="Basic and acidic residues" evidence="1">
    <location>
        <begin position="70"/>
        <end position="81"/>
    </location>
</feature>
<proteinExistence type="predicted"/>
<feature type="compositionally biased region" description="Acidic residues" evidence="1">
    <location>
        <begin position="279"/>
        <end position="291"/>
    </location>
</feature>
<dbReference type="VEuPathDB" id="VectorBase:LLONM1_008371"/>
<feature type="compositionally biased region" description="Basic and acidic residues" evidence="1">
    <location>
        <begin position="348"/>
        <end position="360"/>
    </location>
</feature>
<reference evidence="3" key="1">
    <citation type="submission" date="2020-05" db="UniProtKB">
        <authorList>
            <consortium name="EnsemblMetazoa"/>
        </authorList>
    </citation>
    <scope>IDENTIFICATION</scope>
    <source>
        <strain evidence="3">Jacobina</strain>
    </source>
</reference>
<feature type="compositionally biased region" description="Basic and acidic residues" evidence="1">
    <location>
        <begin position="292"/>
        <end position="314"/>
    </location>
</feature>
<dbReference type="GO" id="GO:0006974">
    <property type="term" value="P:DNA damage response"/>
    <property type="evidence" value="ECO:0007669"/>
    <property type="project" value="UniProtKB-ARBA"/>
</dbReference>
<feature type="compositionally biased region" description="Basic and acidic residues" evidence="1">
    <location>
        <begin position="445"/>
        <end position="467"/>
    </location>
</feature>
<dbReference type="InterPro" id="IPR006640">
    <property type="entry name" value="SprT-like_domain"/>
</dbReference>
<feature type="region of interest" description="Disordered" evidence="1">
    <location>
        <begin position="162"/>
        <end position="198"/>
    </location>
</feature>
<dbReference type="EMBL" id="AJWK01013373">
    <property type="status" value="NOT_ANNOTATED_CDS"/>
    <property type="molecule type" value="Genomic_DNA"/>
</dbReference>
<dbReference type="Pfam" id="PF10263">
    <property type="entry name" value="SprT-like"/>
    <property type="match status" value="1"/>
</dbReference>
<feature type="compositionally biased region" description="Basic and acidic residues" evidence="1">
    <location>
        <begin position="567"/>
        <end position="576"/>
    </location>
</feature>
<dbReference type="SMART" id="SM00731">
    <property type="entry name" value="SprT"/>
    <property type="match status" value="1"/>
</dbReference>
<feature type="compositionally biased region" description="Low complexity" evidence="1">
    <location>
        <begin position="435"/>
        <end position="444"/>
    </location>
</feature>